<reference evidence="1 2" key="1">
    <citation type="submission" date="2016-06" db="EMBL/GenBank/DDBJ databases">
        <title>The sequenced genome of the ice-adhering bacterium Marinomonas primoryensis, from Antarctica.</title>
        <authorList>
            <person name="Graham L."/>
            <person name="Vance T.D.R."/>
            <person name="Davies P.L."/>
        </authorList>
    </citation>
    <scope>NUCLEOTIDE SEQUENCE [LARGE SCALE GENOMIC DNA]</scope>
    <source>
        <strain evidence="1 2">AceL</strain>
    </source>
</reference>
<sequence>MFERHHNIVIHELLNKFEKGDMSLLDLIADNIDLRIDHYKDDADTNWQQCQNKEGFIAVLTRLGAEIFPKGTEIIGLTSEELGDGWYLTTFDQSFWYGLAESDVTSKTFIISHELDGKLDYFRENVTSIQYRR</sequence>
<evidence type="ECO:0000313" key="1">
    <source>
        <dbReference type="EMBL" id="AWY00174.1"/>
    </source>
</evidence>
<dbReference type="AlphaFoldDB" id="A0A2Z4PSZ8"/>
<dbReference type="Proteomes" id="UP000249898">
    <property type="component" value="Chromosome"/>
</dbReference>
<accession>A0A2Z4PSZ8</accession>
<evidence type="ECO:0000313" key="2">
    <source>
        <dbReference type="Proteomes" id="UP000249898"/>
    </source>
</evidence>
<dbReference type="OrthoDB" id="8815537at2"/>
<protein>
    <submittedName>
        <fullName evidence="1">Uncharacterized protein</fullName>
    </submittedName>
</protein>
<dbReference type="EMBL" id="CP016181">
    <property type="protein sequence ID" value="AWY00174.1"/>
    <property type="molecule type" value="Genomic_DNA"/>
</dbReference>
<dbReference type="RefSeq" id="WP_112137613.1">
    <property type="nucleotide sequence ID" value="NZ_CP016181.1"/>
</dbReference>
<gene>
    <name evidence="1" type="ORF">A8139_09335</name>
</gene>
<name>A0A2Z4PSZ8_9GAMM</name>
<proteinExistence type="predicted"/>
<organism evidence="1 2">
    <name type="scientific">Marinomonas primoryensis</name>
    <dbReference type="NCBI Taxonomy" id="178399"/>
    <lineage>
        <taxon>Bacteria</taxon>
        <taxon>Pseudomonadati</taxon>
        <taxon>Pseudomonadota</taxon>
        <taxon>Gammaproteobacteria</taxon>
        <taxon>Oceanospirillales</taxon>
        <taxon>Oceanospirillaceae</taxon>
        <taxon>Marinomonas</taxon>
    </lineage>
</organism>